<evidence type="ECO:0000313" key="5">
    <source>
        <dbReference type="Proteomes" id="UP000663940"/>
    </source>
</evidence>
<dbReference type="PANTHER" id="PTHR13696:SF99">
    <property type="entry name" value="COBYRINIC ACID AC-DIAMIDE SYNTHASE"/>
    <property type="match status" value="1"/>
</dbReference>
<reference evidence="3 5" key="2">
    <citation type="submission" date="2021-03" db="EMBL/GenBank/DDBJ databases">
        <title>Mucilaginibacter strains isolated from gold and copper mining confer multi heavy-metal resistance.</title>
        <authorList>
            <person name="Li Y."/>
        </authorList>
    </citation>
    <scope>NUCLEOTIDE SEQUENCE [LARGE SCALE GENOMIC DNA]</scope>
    <source>
        <strain evidence="3 5">P2-4</strain>
    </source>
</reference>
<keyword evidence="5" id="KW-1185">Reference proteome</keyword>
<reference evidence="2 4" key="1">
    <citation type="submission" date="2019-08" db="EMBL/GenBank/DDBJ databases">
        <title>Comparative genome analysis confer to the adaptation heavy metal polluted environment.</title>
        <authorList>
            <person name="Li Y."/>
        </authorList>
    </citation>
    <scope>NUCLEOTIDE SEQUENCE [LARGE SCALE GENOMIC DNA]</scope>
    <source>
        <strain evidence="2 4">P2</strain>
    </source>
</reference>
<feature type="domain" description="CobQ/CobB/MinD/ParA nucleotide binding" evidence="1">
    <location>
        <begin position="3"/>
        <end position="179"/>
    </location>
</feature>
<organism evidence="2 4">
    <name type="scientific">Mucilaginibacter rubeus</name>
    <dbReference type="NCBI Taxonomy" id="2027860"/>
    <lineage>
        <taxon>Bacteria</taxon>
        <taxon>Pseudomonadati</taxon>
        <taxon>Bacteroidota</taxon>
        <taxon>Sphingobacteriia</taxon>
        <taxon>Sphingobacteriales</taxon>
        <taxon>Sphingobacteriaceae</taxon>
        <taxon>Mucilaginibacter</taxon>
    </lineage>
</organism>
<dbReference type="SUPFAM" id="SSF52540">
    <property type="entry name" value="P-loop containing nucleoside triphosphate hydrolases"/>
    <property type="match status" value="1"/>
</dbReference>
<dbReference type="EMBL" id="CP043451">
    <property type="protein sequence ID" value="QEM07843.1"/>
    <property type="molecule type" value="Genomic_DNA"/>
</dbReference>
<evidence type="ECO:0000313" key="3">
    <source>
        <dbReference type="EMBL" id="QTE49588.1"/>
    </source>
</evidence>
<proteinExistence type="predicted"/>
<dbReference type="Pfam" id="PF01656">
    <property type="entry name" value="CbiA"/>
    <property type="match status" value="1"/>
</dbReference>
<dbReference type="EMBL" id="CP071880">
    <property type="protein sequence ID" value="QTE49588.1"/>
    <property type="molecule type" value="Genomic_DNA"/>
</dbReference>
<dbReference type="CDD" id="cd02042">
    <property type="entry name" value="ParAB_family"/>
    <property type="match status" value="1"/>
</dbReference>
<evidence type="ECO:0000313" key="4">
    <source>
        <dbReference type="Proteomes" id="UP000250557"/>
    </source>
</evidence>
<evidence type="ECO:0000313" key="2">
    <source>
        <dbReference type="EMBL" id="QEM07843.1"/>
    </source>
</evidence>
<sequence length="214" mass="24034">MNILIGNQKGGCGKSTIALLLANYLTMVKHQKVTLIDMDYQQSIAQKFEKAKVLENKPPYDVVAAQLAHYPVLQSAILQTPNEAVIIDLPGKLDDDGLLPVFGWADLLICPFSYDEFSFDSTVLFAIVLLKLNPEIPIIFIPNRVKANVRYETMQEVNKQLSKLGIMAPMIPDRIDFQRVTTFMTPLPVIPVILPVFDQIYRVIEEKLSMDANG</sequence>
<protein>
    <submittedName>
        <fullName evidence="2">ParA family protein</fullName>
    </submittedName>
</protein>
<dbReference type="PANTHER" id="PTHR13696">
    <property type="entry name" value="P-LOOP CONTAINING NUCLEOSIDE TRIPHOSPHATE HYDROLASE"/>
    <property type="match status" value="1"/>
</dbReference>
<dbReference type="InterPro" id="IPR027417">
    <property type="entry name" value="P-loop_NTPase"/>
</dbReference>
<dbReference type="Gene3D" id="3.40.50.300">
    <property type="entry name" value="P-loop containing nucleotide triphosphate hydrolases"/>
    <property type="match status" value="1"/>
</dbReference>
<dbReference type="InterPro" id="IPR050678">
    <property type="entry name" value="DNA_Partitioning_ATPase"/>
</dbReference>
<dbReference type="Proteomes" id="UP000663940">
    <property type="component" value="Chromosome"/>
</dbReference>
<dbReference type="AlphaFoldDB" id="A0AAE6JM19"/>
<dbReference type="RefSeq" id="WP_112653907.1">
    <property type="nucleotide sequence ID" value="NZ_CP043451.1"/>
</dbReference>
<evidence type="ECO:0000259" key="1">
    <source>
        <dbReference type="Pfam" id="PF01656"/>
    </source>
</evidence>
<accession>A0AAE6JM19</accession>
<dbReference type="Proteomes" id="UP000250557">
    <property type="component" value="Chromosome"/>
</dbReference>
<dbReference type="InterPro" id="IPR002586">
    <property type="entry name" value="CobQ/CobB/MinD/ParA_Nub-bd_dom"/>
</dbReference>
<gene>
    <name evidence="2" type="ORF">DIU31_031690</name>
    <name evidence="3" type="ORF">J3L21_29330</name>
</gene>
<name>A0AAE6JM19_9SPHI</name>